<keyword evidence="5" id="KW-0503">Monooxygenase</keyword>
<dbReference type="InterPro" id="IPR013785">
    <property type="entry name" value="Aldolase_TIM"/>
</dbReference>
<accession>A0A918LAS2</accession>
<reference evidence="7" key="2">
    <citation type="submission" date="2020-09" db="EMBL/GenBank/DDBJ databases">
        <authorList>
            <person name="Sun Q."/>
            <person name="Ohkuma M."/>
        </authorList>
    </citation>
    <scope>NUCLEOTIDE SEQUENCE</scope>
    <source>
        <strain evidence="7">JCM 4386</strain>
    </source>
</reference>
<dbReference type="RefSeq" id="WP_190153981.1">
    <property type="nucleotide sequence ID" value="NZ_BMTL01000051.1"/>
</dbReference>
<evidence type="ECO:0000256" key="6">
    <source>
        <dbReference type="SAM" id="MobiDB-lite"/>
    </source>
</evidence>
<organism evidence="7 8">
    <name type="scientific">Streptomyces humidus</name>
    <dbReference type="NCBI Taxonomy" id="52259"/>
    <lineage>
        <taxon>Bacteria</taxon>
        <taxon>Bacillati</taxon>
        <taxon>Actinomycetota</taxon>
        <taxon>Actinomycetes</taxon>
        <taxon>Kitasatosporales</taxon>
        <taxon>Streptomycetaceae</taxon>
        <taxon>Streptomyces</taxon>
    </lineage>
</organism>
<dbReference type="CDD" id="cd04730">
    <property type="entry name" value="NPD_like"/>
    <property type="match status" value="1"/>
</dbReference>
<dbReference type="Gene3D" id="3.20.20.70">
    <property type="entry name" value="Aldolase class I"/>
    <property type="match status" value="1"/>
</dbReference>
<feature type="region of interest" description="Disordered" evidence="6">
    <location>
        <begin position="306"/>
        <end position="330"/>
    </location>
</feature>
<reference evidence="7" key="1">
    <citation type="journal article" date="2014" name="Int. J. Syst. Evol. Microbiol.">
        <title>Complete genome sequence of Corynebacterium casei LMG S-19264T (=DSM 44701T), isolated from a smear-ripened cheese.</title>
        <authorList>
            <consortium name="US DOE Joint Genome Institute (JGI-PGF)"/>
            <person name="Walter F."/>
            <person name="Albersmeier A."/>
            <person name="Kalinowski J."/>
            <person name="Ruckert C."/>
        </authorList>
    </citation>
    <scope>NUCLEOTIDE SEQUENCE</scope>
    <source>
        <strain evidence="7">JCM 4386</strain>
    </source>
</reference>
<evidence type="ECO:0000256" key="5">
    <source>
        <dbReference type="ARBA" id="ARBA00023033"/>
    </source>
</evidence>
<evidence type="ECO:0000256" key="2">
    <source>
        <dbReference type="ARBA" id="ARBA00022630"/>
    </source>
</evidence>
<dbReference type="GO" id="GO:0051213">
    <property type="term" value="F:dioxygenase activity"/>
    <property type="evidence" value="ECO:0007669"/>
    <property type="project" value="UniProtKB-KW"/>
</dbReference>
<comment type="caution">
    <text evidence="7">The sequence shown here is derived from an EMBL/GenBank/DDBJ whole genome shotgun (WGS) entry which is preliminary data.</text>
</comment>
<dbReference type="PANTHER" id="PTHR42747">
    <property type="entry name" value="NITRONATE MONOOXYGENASE-RELATED"/>
    <property type="match status" value="1"/>
</dbReference>
<keyword evidence="2" id="KW-0285">Flavoprotein</keyword>
<protein>
    <submittedName>
        <fullName evidence="7">2-nitropropane dioxygenase</fullName>
    </submittedName>
</protein>
<dbReference type="AlphaFoldDB" id="A0A918LAS2"/>
<gene>
    <name evidence="7" type="ORF">GCM10010269_77130</name>
</gene>
<proteinExistence type="inferred from homology"/>
<dbReference type="InterPro" id="IPR004136">
    <property type="entry name" value="NMO"/>
</dbReference>
<dbReference type="EMBL" id="BMTL01000051">
    <property type="protein sequence ID" value="GGS27103.1"/>
    <property type="molecule type" value="Genomic_DNA"/>
</dbReference>
<dbReference type="GO" id="GO:0018580">
    <property type="term" value="F:nitronate monooxygenase activity"/>
    <property type="evidence" value="ECO:0007669"/>
    <property type="project" value="InterPro"/>
</dbReference>
<keyword evidence="4" id="KW-0560">Oxidoreductase</keyword>
<evidence type="ECO:0000256" key="3">
    <source>
        <dbReference type="ARBA" id="ARBA00022643"/>
    </source>
</evidence>
<dbReference type="PANTHER" id="PTHR42747:SF4">
    <property type="entry name" value="BLR1330 PROTEIN"/>
    <property type="match status" value="1"/>
</dbReference>
<comment type="similarity">
    <text evidence="1">Belongs to the nitronate monooxygenase family. NMO class I subfamily.</text>
</comment>
<dbReference type="Pfam" id="PF03060">
    <property type="entry name" value="NMO"/>
    <property type="match status" value="1"/>
</dbReference>
<evidence type="ECO:0000256" key="4">
    <source>
        <dbReference type="ARBA" id="ARBA00023002"/>
    </source>
</evidence>
<evidence type="ECO:0000256" key="1">
    <source>
        <dbReference type="ARBA" id="ARBA00009881"/>
    </source>
</evidence>
<dbReference type="SUPFAM" id="SSF51412">
    <property type="entry name" value="Inosine monophosphate dehydrogenase (IMPDH)"/>
    <property type="match status" value="1"/>
</dbReference>
<sequence length="330" mass="34611">MSEHRLPARLRDRLRIPAIAAPMLRVSGPELVVAACRAGVVGAFPTANARSPKELSTWLEHIGSEIDEAAAPVAANLIVRSPRLKDDLAVLVEHQVPVVITSVGSPARVVGPLHEAGSLVLADVATLHHSRRAVDDGADGLVLLTAGSGGQTGWINPLAFVRAVREFYGGPVILAGGITDGATLAAIEVLGCDLGYMGTAFLATHESRADPDYKQMVVDADLDDVILTKAFTGLPTSMLRASVAATGLDPSNLDEHVTPAEAAGLFGSAGAGPRRWSQVWSAGHTVSGVRQLISTSELVDRLSHEYARARSNPDRSAPLPTQHPLTQDPS</sequence>
<name>A0A918LAS2_9ACTN</name>
<dbReference type="Proteomes" id="UP000606194">
    <property type="component" value="Unassembled WGS sequence"/>
</dbReference>
<keyword evidence="3" id="KW-0288">FMN</keyword>
<keyword evidence="8" id="KW-1185">Reference proteome</keyword>
<evidence type="ECO:0000313" key="7">
    <source>
        <dbReference type="EMBL" id="GGS27103.1"/>
    </source>
</evidence>
<evidence type="ECO:0000313" key="8">
    <source>
        <dbReference type="Proteomes" id="UP000606194"/>
    </source>
</evidence>
<keyword evidence="7" id="KW-0223">Dioxygenase</keyword>